<dbReference type="PROSITE" id="PS50800">
    <property type="entry name" value="SAP"/>
    <property type="match status" value="1"/>
</dbReference>
<reference evidence="2 3" key="1">
    <citation type="submission" date="2016-10" db="EMBL/GenBank/DDBJ databases">
        <authorList>
            <person name="Varghese N."/>
            <person name="Submissions S."/>
        </authorList>
    </citation>
    <scope>NUCLEOTIDE SEQUENCE [LARGE SCALE GENOMIC DNA]</scope>
    <source>
        <strain evidence="2 3">DSM 16643</strain>
    </source>
</reference>
<dbReference type="EMBL" id="FMXB01000004">
    <property type="protein sequence ID" value="SDA45760.1"/>
    <property type="molecule type" value="Genomic_DNA"/>
</dbReference>
<organism evidence="2 3">
    <name type="scientific">Methanobrevibacter millerae</name>
    <dbReference type="NCBI Taxonomy" id="230361"/>
    <lineage>
        <taxon>Archaea</taxon>
        <taxon>Methanobacteriati</taxon>
        <taxon>Methanobacteriota</taxon>
        <taxon>Methanomada group</taxon>
        <taxon>Methanobacteria</taxon>
        <taxon>Methanobacteriales</taxon>
        <taxon>Methanobacteriaceae</taxon>
        <taxon>Methanobrevibacter</taxon>
    </lineage>
</organism>
<gene>
    <name evidence="2" type="ORF">SAMN02910315_00654</name>
</gene>
<dbReference type="InterPro" id="IPR003034">
    <property type="entry name" value="SAP_dom"/>
</dbReference>
<keyword evidence="3" id="KW-1185">Reference proteome</keyword>
<proteinExistence type="predicted"/>
<feature type="domain" description="SAP" evidence="1">
    <location>
        <begin position="80"/>
        <end position="114"/>
    </location>
</feature>
<dbReference type="AlphaFoldDB" id="A0A1G5VIW9"/>
<dbReference type="OrthoDB" id="378455at2157"/>
<protein>
    <recommendedName>
        <fullName evidence="1">SAP domain-containing protein</fullName>
    </recommendedName>
</protein>
<dbReference type="Proteomes" id="UP000323439">
    <property type="component" value="Unassembled WGS sequence"/>
</dbReference>
<evidence type="ECO:0000259" key="1">
    <source>
        <dbReference type="PROSITE" id="PS50800"/>
    </source>
</evidence>
<name>A0A1G5VIW9_9EURY</name>
<accession>A0A1G5VIW9</accession>
<dbReference type="RefSeq" id="WP_149731279.1">
    <property type="nucleotide sequence ID" value="NZ_FMXB01000004.1"/>
</dbReference>
<evidence type="ECO:0000313" key="3">
    <source>
        <dbReference type="Proteomes" id="UP000323439"/>
    </source>
</evidence>
<evidence type="ECO:0000313" key="2">
    <source>
        <dbReference type="EMBL" id="SDA45760.1"/>
    </source>
</evidence>
<sequence>MSEKFSLKYLNNAPEGYEISQIQYTFDFIYRVYKSDSSIDKAIREVAYKYNLSEDYLRDYLIENKYILNNENKNELSKQIKKYKTKDLKKILRNHGLKTSGKRRRIERRIFENKLFEIDYYLSSKSKTFYKNKKRRIRIFTEYLSEDYYFNEFNDFYMLNYRKKEANIPVEFINLHIDKAIEEKNHESFISNNRIMSEHFFKKENFRQMLEYVLKVFCMNINPIWKIDDLKEHVGVYMDVYNDLGLLKEELSKNIVINTFYLVWDSFEFVRIIVSKYDAYRCLNDIMNSKDYSRINNDLDKRFYQNDDLRIKKITQKTLFDF</sequence>